<evidence type="ECO:0000313" key="3">
    <source>
        <dbReference type="Proteomes" id="UP001372526"/>
    </source>
</evidence>
<organism evidence="2 3">
    <name type="scientific">Bacillus bruguierae</name>
    <dbReference type="NCBI Taxonomy" id="3127667"/>
    <lineage>
        <taxon>Bacteria</taxon>
        <taxon>Bacillati</taxon>
        <taxon>Bacillota</taxon>
        <taxon>Bacilli</taxon>
        <taxon>Bacillales</taxon>
        <taxon>Bacillaceae</taxon>
        <taxon>Bacillus</taxon>
    </lineage>
</organism>
<dbReference type="EC" id="2.4.-.-" evidence="2"/>
<keyword evidence="2" id="KW-0808">Transferase</keyword>
<keyword evidence="2" id="KW-0328">Glycosyltransferase</keyword>
<evidence type="ECO:0000313" key="2">
    <source>
        <dbReference type="EMBL" id="MEI4801765.1"/>
    </source>
</evidence>
<keyword evidence="3" id="KW-1185">Reference proteome</keyword>
<protein>
    <submittedName>
        <fullName evidence="2">Glycosyltransferase</fullName>
        <ecNumber evidence="2">2.4.-.-</ecNumber>
    </submittedName>
</protein>
<accession>A0ABU8FGF9</accession>
<dbReference type="EMBL" id="JBAWSX010000005">
    <property type="protein sequence ID" value="MEI4801765.1"/>
    <property type="molecule type" value="Genomic_DNA"/>
</dbReference>
<name>A0ABU8FGF9_9BACI</name>
<dbReference type="RefSeq" id="WP_336472413.1">
    <property type="nucleotide sequence ID" value="NZ_JBAWSX010000005.1"/>
</dbReference>
<proteinExistence type="predicted"/>
<sequence>MKKKLLFVMNNLTCGGAEKSLISLLETIDYSLYSVDLFLFKHEGIFINKLPKEVHLLPEPMNYKYFDMPIKKSLIELIKKRDFKTSFNRIVLGYLAKTENNGAIIEQKLWKYMSNSISEINKEYDAAIGFQEKNPIYFCVDKVKAKRKIGWIHTDYNKLGIDYKKEKVYFGKLDYVVTVSEELVNILKKNFPEYEKKFVCIHNIVSSKMIRKMSLEKVEFKTEGDKSISLISVGRLAKEKGLDISLEAVDRLVKKGYDIKWYIIGEGNVRKELQRGIKERNLEERIILLGLKENPYPYIRQSDIYIQTSRYEGKSISIDEAKILAKPIVITNFETADNHIKNNIDGLIAEMDSISVADNLEILISDEMLRAKFINNLAEEDLGTEGEIDNLYKLINSKI</sequence>
<feature type="domain" description="Glycosyl transferase family 1" evidence="1">
    <location>
        <begin position="223"/>
        <end position="376"/>
    </location>
</feature>
<comment type="caution">
    <text evidence="2">The sequence shown here is derived from an EMBL/GenBank/DDBJ whole genome shotgun (WGS) entry which is preliminary data.</text>
</comment>
<dbReference type="Pfam" id="PF00534">
    <property type="entry name" value="Glycos_transf_1"/>
    <property type="match status" value="1"/>
</dbReference>
<dbReference type="Gene3D" id="3.40.50.2000">
    <property type="entry name" value="Glycogen Phosphorylase B"/>
    <property type="match status" value="2"/>
</dbReference>
<reference evidence="2 3" key="1">
    <citation type="submission" date="2024-01" db="EMBL/GenBank/DDBJ databases">
        <title>Seven novel Bacillus-like species.</title>
        <authorList>
            <person name="Liu G."/>
        </authorList>
    </citation>
    <scope>NUCLEOTIDE SEQUENCE [LARGE SCALE GENOMIC DNA]</scope>
    <source>
        <strain evidence="2 3">FJAT-51639</strain>
    </source>
</reference>
<dbReference type="PANTHER" id="PTHR12526:SF630">
    <property type="entry name" value="GLYCOSYLTRANSFERASE"/>
    <property type="match status" value="1"/>
</dbReference>
<dbReference type="GO" id="GO:0016757">
    <property type="term" value="F:glycosyltransferase activity"/>
    <property type="evidence" value="ECO:0007669"/>
    <property type="project" value="UniProtKB-KW"/>
</dbReference>
<dbReference type="PANTHER" id="PTHR12526">
    <property type="entry name" value="GLYCOSYLTRANSFERASE"/>
    <property type="match status" value="1"/>
</dbReference>
<dbReference type="CDD" id="cd03811">
    <property type="entry name" value="GT4_GT28_WabH-like"/>
    <property type="match status" value="1"/>
</dbReference>
<dbReference type="Proteomes" id="UP001372526">
    <property type="component" value="Unassembled WGS sequence"/>
</dbReference>
<gene>
    <name evidence="2" type="ORF">WAZ07_10570</name>
</gene>
<evidence type="ECO:0000259" key="1">
    <source>
        <dbReference type="Pfam" id="PF00534"/>
    </source>
</evidence>
<dbReference type="InterPro" id="IPR001296">
    <property type="entry name" value="Glyco_trans_1"/>
</dbReference>
<dbReference type="SUPFAM" id="SSF53756">
    <property type="entry name" value="UDP-Glycosyltransferase/glycogen phosphorylase"/>
    <property type="match status" value="1"/>
</dbReference>